<protein>
    <submittedName>
        <fullName evidence="2">Uncharacterized protein</fullName>
    </submittedName>
</protein>
<gene>
    <name evidence="2" type="ORF">AArc1_1559</name>
</gene>
<reference evidence="3" key="1">
    <citation type="submission" date="2017-10" db="EMBL/GenBank/DDBJ databases">
        <title>Phenotypic and genomic properties of facultatively anaerobic sulfur-reducing natronoarchaea from hypersaline soda lakes.</title>
        <authorList>
            <person name="Sorokin D.Y."/>
            <person name="Kublanov I.V."/>
            <person name="Roman P."/>
            <person name="Sinninghe Damste J.S."/>
            <person name="Golyshin P.N."/>
            <person name="Rojo D."/>
            <person name="Ciordia S."/>
            <person name="Mena Md.C."/>
            <person name="Ferrer M."/>
            <person name="Messina E."/>
            <person name="Smedile F."/>
            <person name="La Spada G."/>
            <person name="La Cono V."/>
            <person name="Yakimov M.M."/>
        </authorList>
    </citation>
    <scope>NUCLEOTIDE SEQUENCE [LARGE SCALE GENOMIC DNA]</scope>
    <source>
        <strain evidence="3">AArc1</strain>
    </source>
</reference>
<organism evidence="2 3">
    <name type="scientific">Natrarchaeobaculum sulfurireducens</name>
    <dbReference type="NCBI Taxonomy" id="2044521"/>
    <lineage>
        <taxon>Archaea</taxon>
        <taxon>Methanobacteriati</taxon>
        <taxon>Methanobacteriota</taxon>
        <taxon>Stenosarchaea group</taxon>
        <taxon>Halobacteria</taxon>
        <taxon>Halobacteriales</taxon>
        <taxon>Natrialbaceae</taxon>
        <taxon>Natrarchaeobaculum</taxon>
    </lineage>
</organism>
<accession>A0A346PEE7</accession>
<evidence type="ECO:0000313" key="2">
    <source>
        <dbReference type="EMBL" id="AXR77892.1"/>
    </source>
</evidence>
<dbReference type="KEGG" id="nan:AArc1_1559"/>
<feature type="compositionally biased region" description="Basic and acidic residues" evidence="1">
    <location>
        <begin position="288"/>
        <end position="300"/>
    </location>
</feature>
<feature type="compositionally biased region" description="Polar residues" evidence="1">
    <location>
        <begin position="243"/>
        <end position="254"/>
    </location>
</feature>
<dbReference type="Proteomes" id="UP000258707">
    <property type="component" value="Chromosome"/>
</dbReference>
<dbReference type="EMBL" id="CP024047">
    <property type="protein sequence ID" value="AXR77892.1"/>
    <property type="molecule type" value="Genomic_DNA"/>
</dbReference>
<sequence>MLSMSETTSDDLEGLLTDAEECLENVEDCLGGVESIEELDDETLETVLGDVETLTQVATAVENLLETLDFGDLPDAVNGDELLEALEVGEVPAVIADDETGASDLVDFTQLFRAIDLLSAWDATELGELWEGKRELEDAVDDLGDGEDAGLLEGAVPDVAGDDSLVGDDEELLEADLDASEVKEALGNPDPEEDPEAYQVFIQEQAMEGIDAFRTALLETHEKFERLVEYNRERMRRTDTRASSRNPTAASTMPTERAAVGSGVKHTTVPQDVRLSTAPSRKRIYGQRFEREREKQRSETQRPNPEESEND</sequence>
<dbReference type="AlphaFoldDB" id="A0A346PEE7"/>
<evidence type="ECO:0000313" key="3">
    <source>
        <dbReference type="Proteomes" id="UP000258707"/>
    </source>
</evidence>
<evidence type="ECO:0000256" key="1">
    <source>
        <dbReference type="SAM" id="MobiDB-lite"/>
    </source>
</evidence>
<name>A0A346PEE7_9EURY</name>
<feature type="region of interest" description="Disordered" evidence="1">
    <location>
        <begin position="236"/>
        <end position="311"/>
    </location>
</feature>
<proteinExistence type="predicted"/>